<reference evidence="1" key="1">
    <citation type="submission" date="2014-09" db="EMBL/GenBank/DDBJ databases">
        <authorList>
            <person name="Magalhaes I.L.F."/>
            <person name="Oliveira U."/>
            <person name="Santos F.R."/>
            <person name="Vidigal T.H.D.A."/>
            <person name="Brescovit A.D."/>
            <person name="Santos A.J."/>
        </authorList>
    </citation>
    <scope>NUCLEOTIDE SEQUENCE</scope>
    <source>
        <tissue evidence="1">Shoot tissue taken approximately 20 cm above the soil surface</tissue>
    </source>
</reference>
<evidence type="ECO:0000313" key="1">
    <source>
        <dbReference type="EMBL" id="JAE28001.1"/>
    </source>
</evidence>
<organism evidence="1">
    <name type="scientific">Arundo donax</name>
    <name type="common">Giant reed</name>
    <name type="synonym">Donax arundinaceus</name>
    <dbReference type="NCBI Taxonomy" id="35708"/>
    <lineage>
        <taxon>Eukaryota</taxon>
        <taxon>Viridiplantae</taxon>
        <taxon>Streptophyta</taxon>
        <taxon>Embryophyta</taxon>
        <taxon>Tracheophyta</taxon>
        <taxon>Spermatophyta</taxon>
        <taxon>Magnoliopsida</taxon>
        <taxon>Liliopsida</taxon>
        <taxon>Poales</taxon>
        <taxon>Poaceae</taxon>
        <taxon>PACMAD clade</taxon>
        <taxon>Arundinoideae</taxon>
        <taxon>Arundineae</taxon>
        <taxon>Arundo</taxon>
    </lineage>
</organism>
<dbReference type="AlphaFoldDB" id="A0A0A9GZJ5"/>
<protein>
    <submittedName>
        <fullName evidence="1">Uncharacterized protein</fullName>
    </submittedName>
</protein>
<dbReference type="EMBL" id="GBRH01169895">
    <property type="protein sequence ID" value="JAE28001.1"/>
    <property type="molecule type" value="Transcribed_RNA"/>
</dbReference>
<name>A0A0A9GZJ5_ARUDO</name>
<sequence>MVISTGRSYFAYLNSALSSSHEIRYIHSEQNECGRPYGMWRKKEVDKLSTQ</sequence>
<reference evidence="1" key="2">
    <citation type="journal article" date="2015" name="Data Brief">
        <title>Shoot transcriptome of the giant reed, Arundo donax.</title>
        <authorList>
            <person name="Barrero R.A."/>
            <person name="Guerrero F.D."/>
            <person name="Moolhuijzen P."/>
            <person name="Goolsby J.A."/>
            <person name="Tidwell J."/>
            <person name="Bellgard S.E."/>
            <person name="Bellgard M.I."/>
        </authorList>
    </citation>
    <scope>NUCLEOTIDE SEQUENCE</scope>
    <source>
        <tissue evidence="1">Shoot tissue taken approximately 20 cm above the soil surface</tissue>
    </source>
</reference>
<accession>A0A0A9GZJ5</accession>
<proteinExistence type="predicted"/>